<feature type="compositionally biased region" description="Polar residues" evidence="1">
    <location>
        <begin position="174"/>
        <end position="183"/>
    </location>
</feature>
<evidence type="ECO:0000259" key="2">
    <source>
        <dbReference type="PROSITE" id="PS00028"/>
    </source>
</evidence>
<dbReference type="InterPro" id="IPR013087">
    <property type="entry name" value="Znf_C2H2_type"/>
</dbReference>
<accession>A0A915EHB3</accession>
<feature type="region of interest" description="Disordered" evidence="1">
    <location>
        <begin position="168"/>
        <end position="196"/>
    </location>
</feature>
<proteinExistence type="predicted"/>
<feature type="domain" description="C2H2-type" evidence="2">
    <location>
        <begin position="141"/>
        <end position="162"/>
    </location>
</feature>
<dbReference type="PROSITE" id="PS00028">
    <property type="entry name" value="ZINC_FINGER_C2H2_1"/>
    <property type="match status" value="1"/>
</dbReference>
<dbReference type="Proteomes" id="UP000887574">
    <property type="component" value="Unplaced"/>
</dbReference>
<evidence type="ECO:0000313" key="3">
    <source>
        <dbReference type="Proteomes" id="UP000887574"/>
    </source>
</evidence>
<evidence type="ECO:0000313" key="4">
    <source>
        <dbReference type="WBParaSite" id="jg6041"/>
    </source>
</evidence>
<dbReference type="WBParaSite" id="jg6041">
    <property type="protein sequence ID" value="jg6041"/>
    <property type="gene ID" value="jg6041"/>
</dbReference>
<reference evidence="4" key="1">
    <citation type="submission" date="2022-11" db="UniProtKB">
        <authorList>
            <consortium name="WormBaseParasite"/>
        </authorList>
    </citation>
    <scope>IDENTIFICATION</scope>
</reference>
<keyword evidence="3" id="KW-1185">Reference proteome</keyword>
<protein>
    <submittedName>
        <fullName evidence="4">C2H2-type domain-containing protein</fullName>
    </submittedName>
</protein>
<sequence length="196" mass="21544">MELSLASLYSKDMLLCSAEADLCVSALNGYNWQGSILDVKLAGGSAPVKASTNNFGAKQAKPDASFSAKRVLSDQVNTQNKTFCKNMADSMPTIVQHDQCPDTLICGECRFVTGSVQEYVEHRKKQCTFFKADGEPAKLQCFTCTEDFSDSWSLVRHLTSTHKLVLFKEPSGNGDETATNGNAQPEQEEEQEEIEL</sequence>
<organism evidence="3 4">
    <name type="scientific">Ditylenchus dipsaci</name>
    <dbReference type="NCBI Taxonomy" id="166011"/>
    <lineage>
        <taxon>Eukaryota</taxon>
        <taxon>Metazoa</taxon>
        <taxon>Ecdysozoa</taxon>
        <taxon>Nematoda</taxon>
        <taxon>Chromadorea</taxon>
        <taxon>Rhabditida</taxon>
        <taxon>Tylenchina</taxon>
        <taxon>Tylenchomorpha</taxon>
        <taxon>Sphaerularioidea</taxon>
        <taxon>Anguinidae</taxon>
        <taxon>Anguininae</taxon>
        <taxon>Ditylenchus</taxon>
    </lineage>
</organism>
<name>A0A915EHB3_9BILA</name>
<dbReference type="AlphaFoldDB" id="A0A915EHB3"/>
<feature type="compositionally biased region" description="Acidic residues" evidence="1">
    <location>
        <begin position="186"/>
        <end position="196"/>
    </location>
</feature>
<evidence type="ECO:0000256" key="1">
    <source>
        <dbReference type="SAM" id="MobiDB-lite"/>
    </source>
</evidence>